<name>A1C5B4_ASPCL</name>
<dbReference type="Pfam" id="PF12311">
    <property type="entry name" value="DUF3632"/>
    <property type="match status" value="1"/>
</dbReference>
<protein>
    <submittedName>
        <fullName evidence="1">Uncharacterized protein</fullName>
    </submittedName>
</protein>
<dbReference type="GeneID" id="4708387"/>
<dbReference type="AlphaFoldDB" id="A1C5B4"/>
<dbReference type="STRING" id="344612.A1C5B4"/>
<evidence type="ECO:0000313" key="1">
    <source>
        <dbReference type="EMBL" id="EAW14882.1"/>
    </source>
</evidence>
<dbReference type="InterPro" id="IPR053204">
    <property type="entry name" value="Oxopyrrolidines_Biosynth-assoc"/>
</dbReference>
<dbReference type="HOGENOM" id="CLU_1042488_0_0_1"/>
<keyword evidence="2" id="KW-1185">Reference proteome</keyword>
<dbReference type="OMA" id="GLCPERW"/>
<dbReference type="OrthoDB" id="3350591at2759"/>
<dbReference type="PANTHER" id="PTHR38797">
    <property type="entry name" value="NUCLEAR PORE COMPLEX PROTEIN NUP85-RELATED"/>
    <property type="match status" value="1"/>
</dbReference>
<dbReference type="InterPro" id="IPR022085">
    <property type="entry name" value="OpdG"/>
</dbReference>
<sequence length="270" mass="30934">MSLHLELKDDDPWFVEEKIFDVLKNYLQDPTVSPTIASQALDRLFPANRPDEDQPADEPREEPGSFLWHFWDVFHRVAQQIPYDRPEQERLVQLVKTLKGLSSQAKTVYLASWDQTFDLWEDLPMLGPTYRETYDRMTSFDTQTERESWQNLNAFAARLTRDDSADLSLFGKSSLEALADDDLKQESVDDVSKSNLECTAIVAAEWVLQCGQKLVDRDEDSVSPETWEKCKKRFKSIADEKSTGETACAHAERAQKAIAKLEGPRVQNSV</sequence>
<reference evidence="1 2" key="1">
    <citation type="journal article" date="2008" name="PLoS Genet.">
        <title>Genomic islands in the pathogenic filamentous fungus Aspergillus fumigatus.</title>
        <authorList>
            <person name="Fedorova N.D."/>
            <person name="Khaldi N."/>
            <person name="Joardar V.S."/>
            <person name="Maiti R."/>
            <person name="Amedeo P."/>
            <person name="Anderson M.J."/>
            <person name="Crabtree J."/>
            <person name="Silva J.C."/>
            <person name="Badger J.H."/>
            <person name="Albarraq A."/>
            <person name="Angiuoli S."/>
            <person name="Bussey H."/>
            <person name="Bowyer P."/>
            <person name="Cotty P.J."/>
            <person name="Dyer P.S."/>
            <person name="Egan A."/>
            <person name="Galens K."/>
            <person name="Fraser-Liggett C.M."/>
            <person name="Haas B.J."/>
            <person name="Inman J.M."/>
            <person name="Kent R."/>
            <person name="Lemieux S."/>
            <person name="Malavazi I."/>
            <person name="Orvis J."/>
            <person name="Roemer T."/>
            <person name="Ronning C.M."/>
            <person name="Sundaram J.P."/>
            <person name="Sutton G."/>
            <person name="Turner G."/>
            <person name="Venter J.C."/>
            <person name="White O.R."/>
            <person name="Whitty B.R."/>
            <person name="Youngman P."/>
            <person name="Wolfe K.H."/>
            <person name="Goldman G.H."/>
            <person name="Wortman J.R."/>
            <person name="Jiang B."/>
            <person name="Denning D.W."/>
            <person name="Nierman W.C."/>
        </authorList>
    </citation>
    <scope>NUCLEOTIDE SEQUENCE [LARGE SCALE GENOMIC DNA]</scope>
    <source>
        <strain evidence="2">ATCC 1007 / CBS 513.65 / DSM 816 / NCTC 3887 / NRRL 1</strain>
    </source>
</reference>
<dbReference type="EMBL" id="DS027004">
    <property type="protein sequence ID" value="EAW14882.1"/>
    <property type="molecule type" value="Genomic_DNA"/>
</dbReference>
<organism evidence="1 2">
    <name type="scientific">Aspergillus clavatus (strain ATCC 1007 / CBS 513.65 / DSM 816 / NCTC 3887 / NRRL 1 / QM 1276 / 107)</name>
    <dbReference type="NCBI Taxonomy" id="344612"/>
    <lineage>
        <taxon>Eukaryota</taxon>
        <taxon>Fungi</taxon>
        <taxon>Dikarya</taxon>
        <taxon>Ascomycota</taxon>
        <taxon>Pezizomycotina</taxon>
        <taxon>Eurotiomycetes</taxon>
        <taxon>Eurotiomycetidae</taxon>
        <taxon>Eurotiales</taxon>
        <taxon>Aspergillaceae</taxon>
        <taxon>Aspergillus</taxon>
        <taxon>Aspergillus subgen. Fumigati</taxon>
    </lineage>
</organism>
<dbReference type="RefSeq" id="XP_001276308.1">
    <property type="nucleotide sequence ID" value="XM_001276307.1"/>
</dbReference>
<dbReference type="Proteomes" id="UP000006701">
    <property type="component" value="Unassembled WGS sequence"/>
</dbReference>
<evidence type="ECO:0000313" key="2">
    <source>
        <dbReference type="Proteomes" id="UP000006701"/>
    </source>
</evidence>
<dbReference type="KEGG" id="act:ACLA_002930"/>
<proteinExistence type="predicted"/>
<accession>A1C5B4</accession>
<dbReference type="eggNOG" id="ENOG502S7Q5">
    <property type="taxonomic scope" value="Eukaryota"/>
</dbReference>
<dbReference type="PANTHER" id="PTHR38797:SF4">
    <property type="entry name" value="NUCLEAR PORE COMPLEX PROTEIN NUP85"/>
    <property type="match status" value="1"/>
</dbReference>
<dbReference type="VEuPathDB" id="FungiDB:ACLA_002930"/>
<gene>
    <name evidence="1" type="ORF">ACLA_002930</name>
</gene>